<dbReference type="Pfam" id="PF00348">
    <property type="entry name" value="polyprenyl_synt"/>
    <property type="match status" value="1"/>
</dbReference>
<evidence type="ECO:0000256" key="5">
    <source>
        <dbReference type="ARBA" id="ARBA00022842"/>
    </source>
</evidence>
<dbReference type="InterPro" id="IPR000092">
    <property type="entry name" value="Polyprenyl_synt"/>
</dbReference>
<dbReference type="GO" id="GO:0046872">
    <property type="term" value="F:metal ion binding"/>
    <property type="evidence" value="ECO:0007669"/>
    <property type="project" value="UniProtKB-KW"/>
</dbReference>
<dbReference type="EMBL" id="CAADRN010000160">
    <property type="protein sequence ID" value="VFU14083.1"/>
    <property type="molecule type" value="Genomic_DNA"/>
</dbReference>
<gene>
    <name evidence="6" type="primary">hepT</name>
    <name evidence="6" type="ORF">SCFA_2420002</name>
</gene>
<evidence type="ECO:0000256" key="4">
    <source>
        <dbReference type="ARBA" id="ARBA00022723"/>
    </source>
</evidence>
<dbReference type="AlphaFoldDB" id="A0A485M4U7"/>
<dbReference type="SFLD" id="SFLDS00005">
    <property type="entry name" value="Isoprenoid_Synthase_Type_I"/>
    <property type="match status" value="1"/>
</dbReference>
<dbReference type="EC" id="2.5.1.30" evidence="6"/>
<sequence length="321" mass="36114">MLEFFRDIKQDLQVVERELNSVVRTQNTLLTETSTHLLNAGGKRLRPALILFSAKFYNYDLEKVLPLAVAMELIHMSSLVHDDVVDAAMTRRGIPTVKAKWGNSISIHIGSYFFAKSLNLLARYEEIPLISKVLSDTSVKMCEGEIHQISASFNVQQNLRDYLYRINRKTALLIAASAQLGAVACGAPRSIHLPLRRYGHGIGMAFQITDDILDMVSEQSQLGKPVGGDLRQGVITLPVIRALACSEQRERLKILVHKVDKSEDEVQECIRIIKDCDAIDYSFEIALKYIKKAKEQLKHLPDIPTRLTLNLAADFVGVRKF</sequence>
<evidence type="ECO:0000313" key="6">
    <source>
        <dbReference type="EMBL" id="VFU14083.1"/>
    </source>
</evidence>
<accession>A0A485M4U7</accession>
<dbReference type="GO" id="GO:0008299">
    <property type="term" value="P:isoprenoid biosynthetic process"/>
    <property type="evidence" value="ECO:0007669"/>
    <property type="project" value="InterPro"/>
</dbReference>
<evidence type="ECO:0000256" key="3">
    <source>
        <dbReference type="ARBA" id="ARBA00022679"/>
    </source>
</evidence>
<dbReference type="PANTHER" id="PTHR12001">
    <property type="entry name" value="GERANYLGERANYL PYROPHOSPHATE SYNTHASE"/>
    <property type="match status" value="1"/>
</dbReference>
<dbReference type="Gene3D" id="1.10.600.10">
    <property type="entry name" value="Farnesyl Diphosphate Synthase"/>
    <property type="match status" value="1"/>
</dbReference>
<dbReference type="PANTHER" id="PTHR12001:SF69">
    <property type="entry name" value="ALL TRANS-POLYPRENYL-DIPHOSPHATE SYNTHASE PDSS1"/>
    <property type="match status" value="1"/>
</dbReference>
<evidence type="ECO:0000256" key="1">
    <source>
        <dbReference type="ARBA" id="ARBA00001946"/>
    </source>
</evidence>
<dbReference type="InterPro" id="IPR033749">
    <property type="entry name" value="Polyprenyl_synt_CS"/>
</dbReference>
<keyword evidence="4" id="KW-0479">Metal-binding</keyword>
<dbReference type="CDD" id="cd00685">
    <property type="entry name" value="Trans_IPPS_HT"/>
    <property type="match status" value="1"/>
</dbReference>
<organism evidence="6">
    <name type="scientific">anaerobic digester metagenome</name>
    <dbReference type="NCBI Taxonomy" id="1263854"/>
    <lineage>
        <taxon>unclassified sequences</taxon>
        <taxon>metagenomes</taxon>
        <taxon>ecological metagenomes</taxon>
    </lineage>
</organism>
<proteinExistence type="inferred from homology"/>
<dbReference type="PROSITE" id="PS00723">
    <property type="entry name" value="POLYPRENYL_SYNTHASE_1"/>
    <property type="match status" value="1"/>
</dbReference>
<keyword evidence="3 6" id="KW-0808">Transferase</keyword>
<dbReference type="InterPro" id="IPR008949">
    <property type="entry name" value="Isoprenoid_synthase_dom_sf"/>
</dbReference>
<evidence type="ECO:0000256" key="2">
    <source>
        <dbReference type="ARBA" id="ARBA00006706"/>
    </source>
</evidence>
<keyword evidence="5" id="KW-0460">Magnesium</keyword>
<comment type="similarity">
    <text evidence="2">Belongs to the FPP/GGPP synthase family.</text>
</comment>
<comment type="cofactor">
    <cofactor evidence="1">
        <name>Mg(2+)</name>
        <dbReference type="ChEBI" id="CHEBI:18420"/>
    </cofactor>
</comment>
<protein>
    <submittedName>
        <fullName evidence="6">Heptaprenyl diphosphate synthase component 2</fullName>
        <ecNumber evidence="6">2.5.1.30</ecNumber>
    </submittedName>
</protein>
<dbReference type="SUPFAM" id="SSF48576">
    <property type="entry name" value="Terpenoid synthases"/>
    <property type="match status" value="1"/>
</dbReference>
<reference evidence="6" key="1">
    <citation type="submission" date="2019-03" db="EMBL/GenBank/DDBJ databases">
        <authorList>
            <person name="Hao L."/>
        </authorList>
    </citation>
    <scope>NUCLEOTIDE SEQUENCE</scope>
</reference>
<dbReference type="PROSITE" id="PS00444">
    <property type="entry name" value="POLYPRENYL_SYNTHASE_2"/>
    <property type="match status" value="1"/>
</dbReference>
<dbReference type="GO" id="GO:0000010">
    <property type="term" value="F:heptaprenyl diphosphate synthase activity"/>
    <property type="evidence" value="ECO:0007669"/>
    <property type="project" value="UniProtKB-EC"/>
</dbReference>
<name>A0A485M4U7_9ZZZZ</name>